<proteinExistence type="predicted"/>
<dbReference type="EMBL" id="CM045760">
    <property type="protein sequence ID" value="KAI8027738.1"/>
    <property type="molecule type" value="Genomic_DNA"/>
</dbReference>
<reference evidence="1 2" key="1">
    <citation type="journal article" date="2022" name="Plant J.">
        <title>Chromosome-level genome of Camellia lanceoleosa provides a valuable resource for understanding genome evolution and self-incompatibility.</title>
        <authorList>
            <person name="Gong W."/>
            <person name="Xiao S."/>
            <person name="Wang L."/>
            <person name="Liao Z."/>
            <person name="Chang Y."/>
            <person name="Mo W."/>
            <person name="Hu G."/>
            <person name="Li W."/>
            <person name="Zhao G."/>
            <person name="Zhu H."/>
            <person name="Hu X."/>
            <person name="Ji K."/>
            <person name="Xiang X."/>
            <person name="Song Q."/>
            <person name="Yuan D."/>
            <person name="Jin S."/>
            <person name="Zhang L."/>
        </authorList>
    </citation>
    <scope>NUCLEOTIDE SEQUENCE [LARGE SCALE GENOMIC DNA]</scope>
    <source>
        <strain evidence="1">SQ_2022a</strain>
    </source>
</reference>
<comment type="caution">
    <text evidence="1">The sequence shown here is derived from an EMBL/GenBank/DDBJ whole genome shotgun (WGS) entry which is preliminary data.</text>
</comment>
<name>A0ACC0IPV8_9ERIC</name>
<keyword evidence="2" id="KW-1185">Reference proteome</keyword>
<gene>
    <name evidence="1" type="ORF">LOK49_LG02G03822</name>
</gene>
<protein>
    <submittedName>
        <fullName evidence="1">Paired amphipathic helix protein Sin3-like 3</fullName>
    </submittedName>
</protein>
<accession>A0ACC0IPV8</accession>
<evidence type="ECO:0000313" key="2">
    <source>
        <dbReference type="Proteomes" id="UP001060215"/>
    </source>
</evidence>
<organism evidence="1 2">
    <name type="scientific">Camellia lanceoleosa</name>
    <dbReference type="NCBI Taxonomy" id="1840588"/>
    <lineage>
        <taxon>Eukaryota</taxon>
        <taxon>Viridiplantae</taxon>
        <taxon>Streptophyta</taxon>
        <taxon>Embryophyta</taxon>
        <taxon>Tracheophyta</taxon>
        <taxon>Spermatophyta</taxon>
        <taxon>Magnoliopsida</taxon>
        <taxon>eudicotyledons</taxon>
        <taxon>Gunneridae</taxon>
        <taxon>Pentapetalae</taxon>
        <taxon>asterids</taxon>
        <taxon>Ericales</taxon>
        <taxon>Theaceae</taxon>
        <taxon>Camellia</taxon>
    </lineage>
</organism>
<evidence type="ECO:0000313" key="1">
    <source>
        <dbReference type="EMBL" id="KAI8027738.1"/>
    </source>
</evidence>
<sequence>MEASPKSKDSAAANRQYQNQIKHGEEEICCGETGGENDVDADDEGEGSAQRSSEDSEKTFENGDVSASESADGEDCSREEHEEDGDHDENDKAESEGEAEGTANAHDVEGEGTLLPLSECFLQTVKPLTKHVPLALHGKKDSRVFYGNDSFYVLFRLHQASLSLF</sequence>
<dbReference type="Proteomes" id="UP001060215">
    <property type="component" value="Chromosome 3"/>
</dbReference>